<sequence>MEKEHMTDEVAYDTVLEKKIYTETLIAVVNKLNDIYESTNKAEEEKKRKINEKTNKEKRKKQIIEIKNKNGERIVYGEKLSKRERMVTNEKKQTNIEKSHITEKKSKMIKETSSGLVKNEQRKPGRRNKYALAKAAEKRNKMKANKEGKKKNEFKAESKKVEEKKSITRKKGKKFKNRK</sequence>
<protein>
    <submittedName>
        <fullName evidence="2">Uncharacterized protein</fullName>
    </submittedName>
</protein>
<comment type="caution">
    <text evidence="2">The sequence shown here is derived from an EMBL/GenBank/DDBJ whole genome shotgun (WGS) entry which is preliminary data.</text>
</comment>
<dbReference type="Proteomes" id="UP001516464">
    <property type="component" value="Unassembled WGS sequence"/>
</dbReference>
<feature type="compositionally biased region" description="Basic and acidic residues" evidence="1">
    <location>
        <begin position="40"/>
        <end position="55"/>
    </location>
</feature>
<evidence type="ECO:0000256" key="1">
    <source>
        <dbReference type="SAM" id="MobiDB-lite"/>
    </source>
</evidence>
<gene>
    <name evidence="2" type="ORF">TCON_1847</name>
</gene>
<evidence type="ECO:0000313" key="2">
    <source>
        <dbReference type="EMBL" id="KAF7682943.1"/>
    </source>
</evidence>
<accession>A0ABQ7HXQ4</accession>
<reference evidence="2 3" key="1">
    <citation type="submission" date="2019-01" db="EMBL/GenBank/DDBJ databases">
        <title>Genomes sequencing and comparative genomics of infectious freshwater microsporidia, Cucumispora dikerogammari and Thelohania contejeani.</title>
        <authorList>
            <person name="Cormier A."/>
            <person name="Giraud I."/>
            <person name="Wattier R."/>
            <person name="Teixeira M."/>
            <person name="Grandjean F."/>
            <person name="Rigaud T."/>
            <person name="Cordaux R."/>
        </authorList>
    </citation>
    <scope>NUCLEOTIDE SEQUENCE [LARGE SCALE GENOMIC DNA]</scope>
    <source>
        <strain evidence="2">T1</strain>
        <tissue evidence="2">Spores</tissue>
    </source>
</reference>
<organism evidence="2 3">
    <name type="scientific">Astathelohania contejeani</name>
    <dbReference type="NCBI Taxonomy" id="164912"/>
    <lineage>
        <taxon>Eukaryota</taxon>
        <taxon>Fungi</taxon>
        <taxon>Fungi incertae sedis</taxon>
        <taxon>Microsporidia</taxon>
        <taxon>Astathelohaniidae</taxon>
        <taxon>Astathelohania</taxon>
    </lineage>
</organism>
<proteinExistence type="predicted"/>
<feature type="region of interest" description="Disordered" evidence="1">
    <location>
        <begin position="40"/>
        <end position="61"/>
    </location>
</feature>
<evidence type="ECO:0000313" key="3">
    <source>
        <dbReference type="Proteomes" id="UP001516464"/>
    </source>
</evidence>
<keyword evidence="3" id="KW-1185">Reference proteome</keyword>
<feature type="compositionally biased region" description="Basic residues" evidence="1">
    <location>
        <begin position="167"/>
        <end position="179"/>
    </location>
</feature>
<feature type="compositionally biased region" description="Basic and acidic residues" evidence="1">
    <location>
        <begin position="135"/>
        <end position="166"/>
    </location>
</feature>
<name>A0ABQ7HXQ4_9MICR</name>
<feature type="compositionally biased region" description="Basic and acidic residues" evidence="1">
    <location>
        <begin position="85"/>
        <end position="110"/>
    </location>
</feature>
<feature type="region of interest" description="Disordered" evidence="1">
    <location>
        <begin position="85"/>
        <end position="179"/>
    </location>
</feature>
<dbReference type="EMBL" id="SBIQ01000153">
    <property type="protein sequence ID" value="KAF7682943.1"/>
    <property type="molecule type" value="Genomic_DNA"/>
</dbReference>